<dbReference type="OrthoDB" id="141467at2157"/>
<name>A0A7D5I0E0_9EURY</name>
<dbReference type="AlphaFoldDB" id="A0A7D5I0E0"/>
<dbReference type="Proteomes" id="UP000509594">
    <property type="component" value="Chromosome"/>
</dbReference>
<reference evidence="1 2" key="1">
    <citation type="submission" date="2020-06" db="EMBL/GenBank/DDBJ databases">
        <title>Methanolobus halotolerans sp. nov., isolated from a saline lake Tus in Siberia.</title>
        <authorList>
            <person name="Shen Y."/>
            <person name="Chen S.-C."/>
            <person name="Lai M.-C."/>
            <person name="Huang H.-H."/>
            <person name="Chiu H.-H."/>
            <person name="Tang S.-L."/>
            <person name="Rogozin D.Y."/>
            <person name="Degermendzhy A.G."/>
        </authorList>
    </citation>
    <scope>NUCLEOTIDE SEQUENCE [LARGE SCALE GENOMIC DNA]</scope>
    <source>
        <strain evidence="1 2">DSM 21339</strain>
    </source>
</reference>
<proteinExistence type="predicted"/>
<evidence type="ECO:0000313" key="1">
    <source>
        <dbReference type="EMBL" id="QLC49746.1"/>
    </source>
</evidence>
<protein>
    <recommendedName>
        <fullName evidence="3">Ribbon-helix-helix protein, CopG family</fullName>
    </recommendedName>
</protein>
<dbReference type="RefSeq" id="WP_176964802.1">
    <property type="nucleotide sequence ID" value="NZ_CP058215.1"/>
</dbReference>
<keyword evidence="2" id="KW-1185">Reference proteome</keyword>
<dbReference type="GeneID" id="55821116"/>
<gene>
    <name evidence="1" type="ORF">HWN40_05535</name>
</gene>
<organism evidence="1 2">
    <name type="scientific">Methanolobus zinderi</name>
    <dbReference type="NCBI Taxonomy" id="536044"/>
    <lineage>
        <taxon>Archaea</taxon>
        <taxon>Methanobacteriati</taxon>
        <taxon>Methanobacteriota</taxon>
        <taxon>Stenosarchaea group</taxon>
        <taxon>Methanomicrobia</taxon>
        <taxon>Methanosarcinales</taxon>
        <taxon>Methanosarcinaceae</taxon>
        <taxon>Methanolobus</taxon>
    </lineage>
</organism>
<accession>A0A7D5I0E0</accession>
<dbReference type="KEGG" id="mzi:HWN40_05535"/>
<evidence type="ECO:0000313" key="2">
    <source>
        <dbReference type="Proteomes" id="UP000509594"/>
    </source>
</evidence>
<dbReference type="EMBL" id="CP058215">
    <property type="protein sequence ID" value="QLC49746.1"/>
    <property type="molecule type" value="Genomic_DNA"/>
</dbReference>
<evidence type="ECO:0008006" key="3">
    <source>
        <dbReference type="Google" id="ProtNLM"/>
    </source>
</evidence>
<sequence>MKSTARILVTLPPYLKEKLEQKAKEYGCSQAEVLRTSFIRLLEAEK</sequence>